<proteinExistence type="predicted"/>
<sequence>MFTGASMPGRSHVVFSAFSTLADPRLQGWATLRGQINAGSPSMTPISRPVAARTLPDVAAVQAGLWRLLAPNNRELGRSASVYSSLGSARAHVLRLQGLVAEMRAASVIGPASGTYGFCIFLDETVVMTNGRWFAAAAASLEAAAATIEALGGAMVIADAPVPQNSGAHEQPEATKILSW</sequence>
<name>A0A4R8V6C1_9MICO</name>
<accession>A0A4R8V6C1</accession>
<reference evidence="1 2" key="1">
    <citation type="submission" date="2019-03" db="EMBL/GenBank/DDBJ databases">
        <title>Genomics of glacier-inhabiting Cryobacterium strains.</title>
        <authorList>
            <person name="Liu Q."/>
            <person name="Xin Y.-H."/>
        </authorList>
    </citation>
    <scope>NUCLEOTIDE SEQUENCE [LARGE SCALE GENOMIC DNA]</scope>
    <source>
        <strain evidence="1 2">Hh34</strain>
    </source>
</reference>
<dbReference type="RefSeq" id="WP_134479420.1">
    <property type="nucleotide sequence ID" value="NZ_BKAC01000016.1"/>
</dbReference>
<organism evidence="1 2">
    <name type="scientific">Cryobacterium levicorallinum</name>
    <dbReference type="NCBI Taxonomy" id="995038"/>
    <lineage>
        <taxon>Bacteria</taxon>
        <taxon>Bacillati</taxon>
        <taxon>Actinomycetota</taxon>
        <taxon>Actinomycetes</taxon>
        <taxon>Micrococcales</taxon>
        <taxon>Microbacteriaceae</taxon>
        <taxon>Cryobacterium</taxon>
    </lineage>
</organism>
<evidence type="ECO:0000313" key="2">
    <source>
        <dbReference type="Proteomes" id="UP000297963"/>
    </source>
</evidence>
<dbReference type="Proteomes" id="UP000297963">
    <property type="component" value="Unassembled WGS sequence"/>
</dbReference>
<dbReference type="AlphaFoldDB" id="A0A4R8V6C1"/>
<comment type="caution">
    <text evidence="1">The sequence shown here is derived from an EMBL/GenBank/DDBJ whole genome shotgun (WGS) entry which is preliminary data.</text>
</comment>
<protein>
    <submittedName>
        <fullName evidence="1">Uncharacterized protein</fullName>
    </submittedName>
</protein>
<evidence type="ECO:0000313" key="1">
    <source>
        <dbReference type="EMBL" id="TFB78604.1"/>
    </source>
</evidence>
<gene>
    <name evidence="1" type="ORF">E3O11_17140</name>
</gene>
<dbReference type="EMBL" id="SOFE01000036">
    <property type="protein sequence ID" value="TFB78604.1"/>
    <property type="molecule type" value="Genomic_DNA"/>
</dbReference>